<dbReference type="InterPro" id="IPR052897">
    <property type="entry name" value="Sec-Metab_Biosynth_Hydrolase"/>
</dbReference>
<dbReference type="Pfam" id="PF12697">
    <property type="entry name" value="Abhydrolase_6"/>
    <property type="match status" value="1"/>
</dbReference>
<dbReference type="AlphaFoldDB" id="A0AAN8EK36"/>
<dbReference type="InterPro" id="IPR029058">
    <property type="entry name" value="AB_hydrolase_fold"/>
</dbReference>
<proteinExistence type="predicted"/>
<accession>A0AAN8EK36</accession>
<sequence length="286" mass="31013">MSPPTLLIVPGSYSPCLAYYDLVKHIQRLHPALPEPLVYDLPSASSGPPLPPPTLYDDSAYFAEKISQLADTGTDIVLFAHSYGGAVAREAVKGFSKEERAKQGKKGGVVKLVYLSAVIPAPGQSLHDACSSLDFSFLRPVEEVSTMLRAFANGQLPLHHVDTCSPSQGSTDYFQQSIRNSAPKCFNDLPQAEAVKWAARMTVHTGISFTNPVTELSDYDKAIPSTFIYLARDLILPPDFQKARIELLKSQSGADKVQVVEMDTGHCPNVSAPEELAKVLGKIWGA</sequence>
<dbReference type="Gene3D" id="3.40.50.1820">
    <property type="entry name" value="alpha/beta hydrolase"/>
    <property type="match status" value="1"/>
</dbReference>
<dbReference type="SUPFAM" id="SSF53474">
    <property type="entry name" value="alpha/beta-Hydrolases"/>
    <property type="match status" value="1"/>
</dbReference>
<comment type="caution">
    <text evidence="2">The sequence shown here is derived from an EMBL/GenBank/DDBJ whole genome shotgun (WGS) entry which is preliminary data.</text>
</comment>
<evidence type="ECO:0000313" key="2">
    <source>
        <dbReference type="EMBL" id="KAK5952617.1"/>
    </source>
</evidence>
<dbReference type="PANTHER" id="PTHR37017">
    <property type="entry name" value="AB HYDROLASE-1 DOMAIN-CONTAINING PROTEIN-RELATED"/>
    <property type="match status" value="1"/>
</dbReference>
<dbReference type="PANTHER" id="PTHR37017:SF13">
    <property type="entry name" value="AB HYDROLASE-1 DOMAIN-CONTAINING PROTEIN"/>
    <property type="match status" value="1"/>
</dbReference>
<name>A0AAN8EK36_9EURO</name>
<keyword evidence="3" id="KW-1185">Reference proteome</keyword>
<gene>
    <name evidence="2" type="ORF">OHC33_006209</name>
</gene>
<evidence type="ECO:0000313" key="3">
    <source>
        <dbReference type="Proteomes" id="UP001316803"/>
    </source>
</evidence>
<organism evidence="2 3">
    <name type="scientific">Knufia fluminis</name>
    <dbReference type="NCBI Taxonomy" id="191047"/>
    <lineage>
        <taxon>Eukaryota</taxon>
        <taxon>Fungi</taxon>
        <taxon>Dikarya</taxon>
        <taxon>Ascomycota</taxon>
        <taxon>Pezizomycotina</taxon>
        <taxon>Eurotiomycetes</taxon>
        <taxon>Chaetothyriomycetidae</taxon>
        <taxon>Chaetothyriales</taxon>
        <taxon>Trichomeriaceae</taxon>
        <taxon>Knufia</taxon>
    </lineage>
</organism>
<dbReference type="EMBL" id="JAKLMC020000014">
    <property type="protein sequence ID" value="KAK5952617.1"/>
    <property type="molecule type" value="Genomic_DNA"/>
</dbReference>
<evidence type="ECO:0000259" key="1">
    <source>
        <dbReference type="Pfam" id="PF12697"/>
    </source>
</evidence>
<feature type="domain" description="AB hydrolase-1" evidence="1">
    <location>
        <begin position="6"/>
        <end position="278"/>
    </location>
</feature>
<protein>
    <recommendedName>
        <fullName evidence="1">AB hydrolase-1 domain-containing protein</fullName>
    </recommendedName>
</protein>
<reference evidence="2 3" key="1">
    <citation type="submission" date="2022-12" db="EMBL/GenBank/DDBJ databases">
        <title>Genomic features and morphological characterization of a novel Knufia sp. strain isolated from spacecraft assembly facility.</title>
        <authorList>
            <person name="Teixeira M."/>
            <person name="Chander A.M."/>
            <person name="Stajich J.E."/>
            <person name="Venkateswaran K."/>
        </authorList>
    </citation>
    <scope>NUCLEOTIDE SEQUENCE [LARGE SCALE GENOMIC DNA]</scope>
    <source>
        <strain evidence="2 3">FJI-L2-BK-P2</strain>
    </source>
</reference>
<dbReference type="InterPro" id="IPR000073">
    <property type="entry name" value="AB_hydrolase_1"/>
</dbReference>
<dbReference type="Proteomes" id="UP001316803">
    <property type="component" value="Unassembled WGS sequence"/>
</dbReference>